<protein>
    <recommendedName>
        <fullName evidence="2">VWFA domain-containing protein</fullName>
    </recommendedName>
</protein>
<name>A0ABQ2EXP1_9ACTN</name>
<dbReference type="InterPro" id="IPR036465">
    <property type="entry name" value="vWFA_dom_sf"/>
</dbReference>
<feature type="transmembrane region" description="Helical" evidence="1">
    <location>
        <begin position="25"/>
        <end position="51"/>
    </location>
</feature>
<reference evidence="4" key="1">
    <citation type="journal article" date="2019" name="Int. J. Syst. Evol. Microbiol.">
        <title>The Global Catalogue of Microorganisms (GCM) 10K type strain sequencing project: providing services to taxonomists for standard genome sequencing and annotation.</title>
        <authorList>
            <consortium name="The Broad Institute Genomics Platform"/>
            <consortium name="The Broad Institute Genome Sequencing Center for Infectious Disease"/>
            <person name="Wu L."/>
            <person name="Ma J."/>
        </authorList>
    </citation>
    <scope>NUCLEOTIDE SEQUENCE [LARGE SCALE GENOMIC DNA]</scope>
    <source>
        <strain evidence="4">CGMCC 4.7275</strain>
    </source>
</reference>
<dbReference type="SMART" id="SM00327">
    <property type="entry name" value="VWA"/>
    <property type="match status" value="1"/>
</dbReference>
<feature type="domain" description="VWFA" evidence="2">
    <location>
        <begin position="380"/>
        <end position="579"/>
    </location>
</feature>
<comment type="caution">
    <text evidence="3">The sequence shown here is derived from an EMBL/GenBank/DDBJ whole genome shotgun (WGS) entry which is preliminary data.</text>
</comment>
<proteinExistence type="predicted"/>
<organism evidence="3 4">
    <name type="scientific">Streptomyces camponoticapitis</name>
    <dbReference type="NCBI Taxonomy" id="1616125"/>
    <lineage>
        <taxon>Bacteria</taxon>
        <taxon>Bacillati</taxon>
        <taxon>Actinomycetota</taxon>
        <taxon>Actinomycetes</taxon>
        <taxon>Kitasatosporales</taxon>
        <taxon>Streptomycetaceae</taxon>
        <taxon>Streptomyces</taxon>
    </lineage>
</organism>
<keyword evidence="4" id="KW-1185">Reference proteome</keyword>
<dbReference type="Proteomes" id="UP000660265">
    <property type="component" value="Unassembled WGS sequence"/>
</dbReference>
<dbReference type="InterPro" id="IPR002035">
    <property type="entry name" value="VWF_A"/>
</dbReference>
<keyword evidence="1" id="KW-1133">Transmembrane helix</keyword>
<dbReference type="PROSITE" id="PS50234">
    <property type="entry name" value="VWFA"/>
    <property type="match status" value="1"/>
</dbReference>
<gene>
    <name evidence="3" type="ORF">GCM10011583_71890</name>
</gene>
<dbReference type="Pfam" id="PF13531">
    <property type="entry name" value="SBP_bac_11"/>
    <property type="match status" value="1"/>
</dbReference>
<dbReference type="EMBL" id="BMMV01000039">
    <property type="protein sequence ID" value="GGK29542.1"/>
    <property type="molecule type" value="Genomic_DNA"/>
</dbReference>
<evidence type="ECO:0000259" key="2">
    <source>
        <dbReference type="PROSITE" id="PS50234"/>
    </source>
</evidence>
<dbReference type="SUPFAM" id="SSF53300">
    <property type="entry name" value="vWA-like"/>
    <property type="match status" value="1"/>
</dbReference>
<dbReference type="SUPFAM" id="SSF53850">
    <property type="entry name" value="Periplasmic binding protein-like II"/>
    <property type="match status" value="1"/>
</dbReference>
<keyword evidence="1" id="KW-0812">Transmembrane</keyword>
<dbReference type="RefSeq" id="WP_189111776.1">
    <property type="nucleotide sequence ID" value="NZ_BMMV01000039.1"/>
</dbReference>
<evidence type="ECO:0000313" key="4">
    <source>
        <dbReference type="Proteomes" id="UP000660265"/>
    </source>
</evidence>
<keyword evidence="1" id="KW-0472">Membrane</keyword>
<evidence type="ECO:0000313" key="3">
    <source>
        <dbReference type="EMBL" id="GGK29542.1"/>
    </source>
</evidence>
<sequence length="586" mass="60700">MERHSLPDDETTDSTRGRLPRRRNVLIATAVLLSLAAGTGIAAASGMLSFADGCAGSAVQIDLAASPDIAPAVTAVADSARRDDITSDGRCIDVRVDARENHEIADDLATGTAADDYEAWLPDSDVWVERALTADTGIALTPAGNAATTPVALAVVPSAGTRLGWPRKTYTWAGLTKAATGKGAVRLGGADPARSATGLLAFSSVVTSARKTDADSGTLIAATAEALATRVSDSDSQVIPSLARSETDGAKANEAVFLTEQAAFTHNSTDGGATDLQLFYPTDAAPALDYPLNLVNEPELTTDESRAVTRFMSLLNEEEAQRAMAEHGFRTAHSTVGDDLVRAAGGRAPQPYALTKAQPPTTDMVEETLGMWTVILQHARLTVVVDTSASMAQPVPGSGGDSRLEVTKASVLQTLDGFTPDDEVGLWDFAAGLDGDEDFRRLAETAPLGERAEAGGTHREDLSAAVTALAPVGTGSGATGMYDTTLAAFKEAQSSYVSGKCNAVVVLTGGVDPDGAARTALMDELRKLADPRRPVPLITIAVGPDADPAAMDEVARITGGAGYEVSDPADIRSVMTEAILSVGARR</sequence>
<accession>A0ABQ2EXP1</accession>
<dbReference type="Gene3D" id="3.40.50.410">
    <property type="entry name" value="von Willebrand factor, type A domain"/>
    <property type="match status" value="1"/>
</dbReference>
<evidence type="ECO:0000256" key="1">
    <source>
        <dbReference type="SAM" id="Phobius"/>
    </source>
</evidence>